<keyword evidence="1" id="KW-1185">Reference proteome</keyword>
<evidence type="ECO:0000313" key="1">
    <source>
        <dbReference type="Proteomes" id="UP001652661"/>
    </source>
</evidence>
<sequence length="510" mass="57166">MSTFGADVDQVWPPVAGDSQPLTDFGRKLLQDCRQVKKPVSGPEEASKLMENSRTFPLEFGVESVRVKRQSTNRLASINEQIASVYPVIHERTLGLYLQYLEHKCRWGNSLEKPIYQPLSLCCFVQRLLEKRCASFFARNDKYLLLSGEKGASGFESIGTLEEHPPLVLANVLSYDDVKLSALLSVSSHTEFINEGERANCGRVARGSQTLEPSGVIVGMIGARLSRRNLMEFQDIVIARTQNTREKGYGLALDAPANTKAEDYRRLWRGFYATRDLLHGQASIDNQRFGRSGNKADVFDNLVMKRRYAISFDLLLLEAQARAKLLNKLAYVHVVGFGLGVWKVAPQQERIFLETFEQRMRTLGSRLSHVGIVHFSWFSINDCGDLRNGNLVKIKGHPEKGIRVLISKRNPATKLASPEMENMLLVVSYAWDGNALPGNEFWMKMLKSTGDSSTACHTLVAELHNPYINTKFCNGHNLHIASPEHGIIHVAEYAKRVLQSESDSQGSQAI</sequence>
<organism evidence="1 2">
    <name type="scientific">Drosophila kikkawai</name>
    <name type="common">Fruit fly</name>
    <dbReference type="NCBI Taxonomy" id="30033"/>
    <lineage>
        <taxon>Eukaryota</taxon>
        <taxon>Metazoa</taxon>
        <taxon>Ecdysozoa</taxon>
        <taxon>Arthropoda</taxon>
        <taxon>Hexapoda</taxon>
        <taxon>Insecta</taxon>
        <taxon>Pterygota</taxon>
        <taxon>Neoptera</taxon>
        <taxon>Endopterygota</taxon>
        <taxon>Diptera</taxon>
        <taxon>Brachycera</taxon>
        <taxon>Muscomorpha</taxon>
        <taxon>Ephydroidea</taxon>
        <taxon>Drosophilidae</taxon>
        <taxon>Drosophila</taxon>
        <taxon>Sophophora</taxon>
    </lineage>
</organism>
<gene>
    <name evidence="2" type="primary">LOC108079389</name>
</gene>
<dbReference type="Pfam" id="PF16062">
    <property type="entry name" value="MavL-like"/>
    <property type="match status" value="1"/>
</dbReference>
<dbReference type="Proteomes" id="UP001652661">
    <property type="component" value="Chromosome X"/>
</dbReference>
<name>A0A6P4IJP3_DROKI</name>
<proteinExistence type="predicted"/>
<reference evidence="2" key="1">
    <citation type="submission" date="2025-08" db="UniProtKB">
        <authorList>
            <consortium name="RefSeq"/>
        </authorList>
    </citation>
    <scope>IDENTIFICATION</scope>
    <source>
        <strain evidence="2">14028-0561.14</strain>
        <tissue evidence="2">Whole fly</tissue>
    </source>
</reference>
<dbReference type="OrthoDB" id="6357136at2759"/>
<protein>
    <submittedName>
        <fullName evidence="2">Uncharacterized protein</fullName>
    </submittedName>
</protein>
<evidence type="ECO:0000313" key="2">
    <source>
        <dbReference type="RefSeq" id="XP_017029202.1"/>
    </source>
</evidence>
<accession>A0A6P4IJP3</accession>
<dbReference type="RefSeq" id="XP_017029202.1">
    <property type="nucleotide sequence ID" value="XM_017173713.3"/>
</dbReference>
<dbReference type="AlphaFoldDB" id="A0A6P4IJP3"/>
<dbReference type="InterPro" id="IPR032063">
    <property type="entry name" value="MavL-like"/>
</dbReference>
<dbReference type="GeneID" id="108079389"/>